<dbReference type="RefSeq" id="XP_022252827.1">
    <property type="nucleotide sequence ID" value="XM_022397119.1"/>
</dbReference>
<dbReference type="InterPro" id="IPR007110">
    <property type="entry name" value="Ig-like_dom"/>
</dbReference>
<accession>A0ABM1TAC1</accession>
<feature type="domain" description="Ig-like" evidence="1">
    <location>
        <begin position="59"/>
        <end position="153"/>
    </location>
</feature>
<dbReference type="InterPro" id="IPR013783">
    <property type="entry name" value="Ig-like_fold"/>
</dbReference>
<dbReference type="PANTHER" id="PTHR23279:SF46">
    <property type="entry name" value="DEFECTIVE PROBOSCIS EXTENSION RESPONSE 10, ISOFORM A-RELATED"/>
    <property type="match status" value="1"/>
</dbReference>
<dbReference type="CDD" id="cd00096">
    <property type="entry name" value="Ig"/>
    <property type="match status" value="1"/>
</dbReference>
<reference evidence="3" key="1">
    <citation type="submission" date="2025-08" db="UniProtKB">
        <authorList>
            <consortium name="RefSeq"/>
        </authorList>
    </citation>
    <scope>IDENTIFICATION</scope>
    <source>
        <tissue evidence="3">Muscle</tissue>
    </source>
</reference>
<evidence type="ECO:0000259" key="1">
    <source>
        <dbReference type="PROSITE" id="PS50835"/>
    </source>
</evidence>
<dbReference type="GeneID" id="106468756"/>
<feature type="non-terminal residue" evidence="3">
    <location>
        <position position="1"/>
    </location>
</feature>
<gene>
    <name evidence="3" type="primary">LOC106468756</name>
</gene>
<dbReference type="InterPro" id="IPR003598">
    <property type="entry name" value="Ig_sub2"/>
</dbReference>
<name>A0ABM1TAC1_LIMPO</name>
<organism evidence="2 3">
    <name type="scientific">Limulus polyphemus</name>
    <name type="common">Atlantic horseshoe crab</name>
    <dbReference type="NCBI Taxonomy" id="6850"/>
    <lineage>
        <taxon>Eukaryota</taxon>
        <taxon>Metazoa</taxon>
        <taxon>Ecdysozoa</taxon>
        <taxon>Arthropoda</taxon>
        <taxon>Chelicerata</taxon>
        <taxon>Merostomata</taxon>
        <taxon>Xiphosura</taxon>
        <taxon>Limulidae</taxon>
        <taxon>Limulus</taxon>
    </lineage>
</organism>
<feature type="domain" description="Ig-like" evidence="1">
    <location>
        <begin position="1"/>
        <end position="57"/>
    </location>
</feature>
<dbReference type="SMART" id="SM00409">
    <property type="entry name" value="IG"/>
    <property type="match status" value="2"/>
</dbReference>
<dbReference type="InterPro" id="IPR003599">
    <property type="entry name" value="Ig_sub"/>
</dbReference>
<dbReference type="Gene3D" id="2.60.40.10">
    <property type="entry name" value="Immunoglobulins"/>
    <property type="match status" value="2"/>
</dbReference>
<dbReference type="InterPro" id="IPR037448">
    <property type="entry name" value="Zig-8"/>
</dbReference>
<dbReference type="InterPro" id="IPR036179">
    <property type="entry name" value="Ig-like_dom_sf"/>
</dbReference>
<keyword evidence="2" id="KW-1185">Reference proteome</keyword>
<evidence type="ECO:0000313" key="2">
    <source>
        <dbReference type="Proteomes" id="UP000694941"/>
    </source>
</evidence>
<dbReference type="SUPFAM" id="SSF48726">
    <property type="entry name" value="Immunoglobulin"/>
    <property type="match status" value="2"/>
</dbReference>
<proteinExistence type="predicted"/>
<evidence type="ECO:0000313" key="3">
    <source>
        <dbReference type="RefSeq" id="XP_022252827.1"/>
    </source>
</evidence>
<dbReference type="Proteomes" id="UP000694941">
    <property type="component" value="Unplaced"/>
</dbReference>
<dbReference type="Pfam" id="PF13927">
    <property type="entry name" value="Ig_3"/>
    <property type="match status" value="1"/>
</dbReference>
<dbReference type="PROSITE" id="PS50835">
    <property type="entry name" value="IG_LIKE"/>
    <property type="match status" value="2"/>
</dbReference>
<dbReference type="PANTHER" id="PTHR23279">
    <property type="entry name" value="DEFECTIVE PROBOSCIS EXTENSION RESPONSE DPR -RELATED"/>
    <property type="match status" value="1"/>
</dbReference>
<sequence length="209" mass="23130">VSWIRRKDFHVLTVGSDTYITDDRFQAVLTQSAKDWMLQIKFVELSDAGLYECQVSSDPKISHFYNLNVLVAEATIEGESIRYVKTKSSINLTCVISNSPAAPVFVFWYHNQRMINYDSARGKISVEKGNEDTAISTLYIKDAELADSGNYTCGPSNAGPTSVYVHVLNGEKSAAMQHESSSSIASSSVSRILFIQSALLFLVASLVRR</sequence>
<protein>
    <submittedName>
        <fullName evidence="3">Zwei Ig domain protein zig-8-like</fullName>
    </submittedName>
</protein>
<dbReference type="SMART" id="SM00408">
    <property type="entry name" value="IGc2"/>
    <property type="match status" value="1"/>
</dbReference>